<comment type="cofactor">
    <cofactor evidence="1">
        <name>FAD</name>
        <dbReference type="ChEBI" id="CHEBI:57692"/>
    </cofactor>
</comment>
<keyword evidence="3" id="KW-0274">FAD</keyword>
<keyword evidence="4" id="KW-0560">Oxidoreductase</keyword>
<dbReference type="InterPro" id="IPR016156">
    <property type="entry name" value="FAD/NAD-linked_Rdtase_dimer_sf"/>
</dbReference>
<accession>A0A6J6MVQ5</accession>
<keyword evidence="2" id="KW-0285">Flavoprotein</keyword>
<name>A0A6J6MVQ5_9ZZZZ</name>
<dbReference type="GO" id="GO:0005737">
    <property type="term" value="C:cytoplasm"/>
    <property type="evidence" value="ECO:0007669"/>
    <property type="project" value="TreeGrafter"/>
</dbReference>
<protein>
    <submittedName>
        <fullName evidence="6">Unannotated protein</fullName>
    </submittedName>
</protein>
<dbReference type="SUPFAM" id="SSF51905">
    <property type="entry name" value="FAD/NAD(P)-binding domain"/>
    <property type="match status" value="2"/>
</dbReference>
<evidence type="ECO:0000256" key="1">
    <source>
        <dbReference type="ARBA" id="ARBA00001974"/>
    </source>
</evidence>
<dbReference type="Gene3D" id="3.50.50.60">
    <property type="entry name" value="FAD/NAD(P)-binding domain"/>
    <property type="match status" value="2"/>
</dbReference>
<dbReference type="GO" id="GO:0016651">
    <property type="term" value="F:oxidoreductase activity, acting on NAD(P)H"/>
    <property type="evidence" value="ECO:0007669"/>
    <property type="project" value="TreeGrafter"/>
</dbReference>
<evidence type="ECO:0000259" key="5">
    <source>
        <dbReference type="Pfam" id="PF07992"/>
    </source>
</evidence>
<dbReference type="InterPro" id="IPR050446">
    <property type="entry name" value="FAD-oxidoreductase/Apoptosis"/>
</dbReference>
<evidence type="ECO:0000256" key="3">
    <source>
        <dbReference type="ARBA" id="ARBA00022827"/>
    </source>
</evidence>
<dbReference type="InterPro" id="IPR023753">
    <property type="entry name" value="FAD/NAD-binding_dom"/>
</dbReference>
<gene>
    <name evidence="6" type="ORF">UFOPK2370_00075</name>
</gene>
<dbReference type="Pfam" id="PF07992">
    <property type="entry name" value="Pyr_redox_2"/>
    <property type="match status" value="1"/>
</dbReference>
<dbReference type="PRINTS" id="PR00368">
    <property type="entry name" value="FADPNR"/>
</dbReference>
<evidence type="ECO:0000256" key="4">
    <source>
        <dbReference type="ARBA" id="ARBA00023002"/>
    </source>
</evidence>
<dbReference type="EMBL" id="CAEZXK010000001">
    <property type="protein sequence ID" value="CAB4678370.1"/>
    <property type="molecule type" value="Genomic_DNA"/>
</dbReference>
<dbReference type="SUPFAM" id="SSF55424">
    <property type="entry name" value="FAD/NAD-linked reductases, dimerisation (C-terminal) domain"/>
    <property type="match status" value="1"/>
</dbReference>
<evidence type="ECO:0000313" key="6">
    <source>
        <dbReference type="EMBL" id="CAB4678370.1"/>
    </source>
</evidence>
<dbReference type="PRINTS" id="PR00411">
    <property type="entry name" value="PNDRDTASEI"/>
</dbReference>
<dbReference type="Gene3D" id="3.30.390.30">
    <property type="match status" value="1"/>
</dbReference>
<dbReference type="PANTHER" id="PTHR43557">
    <property type="entry name" value="APOPTOSIS-INDUCING FACTOR 1"/>
    <property type="match status" value="1"/>
</dbReference>
<dbReference type="InterPro" id="IPR036188">
    <property type="entry name" value="FAD/NAD-bd_sf"/>
</dbReference>
<reference evidence="6" key="1">
    <citation type="submission" date="2020-05" db="EMBL/GenBank/DDBJ databases">
        <authorList>
            <person name="Chiriac C."/>
            <person name="Salcher M."/>
            <person name="Ghai R."/>
            <person name="Kavagutti S V."/>
        </authorList>
    </citation>
    <scope>NUCLEOTIDE SEQUENCE</scope>
</reference>
<proteinExistence type="predicted"/>
<organism evidence="6">
    <name type="scientific">freshwater metagenome</name>
    <dbReference type="NCBI Taxonomy" id="449393"/>
    <lineage>
        <taxon>unclassified sequences</taxon>
        <taxon>metagenomes</taxon>
        <taxon>ecological metagenomes</taxon>
    </lineage>
</organism>
<sequence>MTKPVVIVGASMGGLRAAEALRRFGYAGPITAIGEEPYAPYNRPPLSKEVLAKEVSHEAVAFAQRPATEDVNWILGTRAVSADLEHHTVTDSTGQVHPYSALIIATGLRPKRLQVNNSELAGRHAVRTLDDAIALRAELVPGARVVILGAGFIGCEVAATARKLGCDVTVVAPGIHPIVRPLGVELAREIQRRHEAEGVRFKMKTSVSDLIGETKISAVLLDTGEELACDVFIEAIGSDTNTEWLDGTGLDLSDGVLTDNAMRAVKTNGNVTEDVFAIGDVARFANPLFDGVARRVEHWNIPTDTAKRVGQVLAAKLNEAENWPAVLDETFAPMPSFWSDQFEMHILAFGLLALADEVKLIHGEIEGDCVFGYYRDSKMIGVCGIGLRSTVQGYRAQVGTQS</sequence>
<evidence type="ECO:0000256" key="2">
    <source>
        <dbReference type="ARBA" id="ARBA00022630"/>
    </source>
</evidence>
<feature type="domain" description="FAD/NAD(P)-binding" evidence="5">
    <location>
        <begin position="4"/>
        <end position="299"/>
    </location>
</feature>
<dbReference type="AlphaFoldDB" id="A0A6J6MVQ5"/>
<dbReference type="PANTHER" id="PTHR43557:SF2">
    <property type="entry name" value="RIESKE DOMAIN-CONTAINING PROTEIN-RELATED"/>
    <property type="match status" value="1"/>
</dbReference>